<feature type="compositionally biased region" description="Acidic residues" evidence="1">
    <location>
        <begin position="38"/>
        <end position="56"/>
    </location>
</feature>
<gene>
    <name evidence="2" type="ORF">CAMP_LOCUS4654</name>
</gene>
<proteinExistence type="predicted"/>
<keyword evidence="3" id="KW-1185">Reference proteome</keyword>
<comment type="caution">
    <text evidence="2">The sequence shown here is derived from an EMBL/GenBank/DDBJ whole genome shotgun (WGS) entry which is preliminary data.</text>
</comment>
<evidence type="ECO:0000313" key="2">
    <source>
        <dbReference type="EMBL" id="CAI5442017.1"/>
    </source>
</evidence>
<dbReference type="Proteomes" id="UP001152747">
    <property type="component" value="Unassembled WGS sequence"/>
</dbReference>
<dbReference type="AlphaFoldDB" id="A0A9P1IEZ9"/>
<sequence>MSQRSAIFASPARKTSRIAELHHNIEVQSVQETVVVEREEETAEERENEDVEEMEVDGTLPGIETPKRNSLSRGRRRSINVQNQADSTEPVNEDSVFDLLMPESILQQSEKNPMLELARGRQQFLEYYEELEKQLERFDVVQQSFEKKVELAKRKTDEQYLTPFNQQTKNLLFQKESVSESPSNNVLRYLSEFRKFSKDARSVMNLEHQRQKVDELTQEATNRLIALQNLVANHTPTAEQIAAKNAEKEELLKKIDEIRLFGQDILINLIEEN</sequence>
<evidence type="ECO:0000256" key="1">
    <source>
        <dbReference type="SAM" id="MobiDB-lite"/>
    </source>
</evidence>
<protein>
    <submittedName>
        <fullName evidence="2">Uncharacterized protein</fullName>
    </submittedName>
</protein>
<feature type="compositionally biased region" description="Polar residues" evidence="1">
    <location>
        <begin position="79"/>
        <end position="90"/>
    </location>
</feature>
<feature type="region of interest" description="Disordered" evidence="1">
    <location>
        <begin position="38"/>
        <end position="92"/>
    </location>
</feature>
<name>A0A9P1IEZ9_9PELO</name>
<evidence type="ECO:0000313" key="3">
    <source>
        <dbReference type="Proteomes" id="UP001152747"/>
    </source>
</evidence>
<organism evidence="2 3">
    <name type="scientific">Caenorhabditis angaria</name>
    <dbReference type="NCBI Taxonomy" id="860376"/>
    <lineage>
        <taxon>Eukaryota</taxon>
        <taxon>Metazoa</taxon>
        <taxon>Ecdysozoa</taxon>
        <taxon>Nematoda</taxon>
        <taxon>Chromadorea</taxon>
        <taxon>Rhabditida</taxon>
        <taxon>Rhabditina</taxon>
        <taxon>Rhabditomorpha</taxon>
        <taxon>Rhabditoidea</taxon>
        <taxon>Rhabditidae</taxon>
        <taxon>Peloderinae</taxon>
        <taxon>Caenorhabditis</taxon>
    </lineage>
</organism>
<dbReference type="EMBL" id="CANHGI010000002">
    <property type="protein sequence ID" value="CAI5442017.1"/>
    <property type="molecule type" value="Genomic_DNA"/>
</dbReference>
<accession>A0A9P1IEZ9</accession>
<reference evidence="2" key="1">
    <citation type="submission" date="2022-11" db="EMBL/GenBank/DDBJ databases">
        <authorList>
            <person name="Kikuchi T."/>
        </authorList>
    </citation>
    <scope>NUCLEOTIDE SEQUENCE</scope>
    <source>
        <strain evidence="2">PS1010</strain>
    </source>
</reference>